<dbReference type="GO" id="GO:0045087">
    <property type="term" value="P:innate immune response"/>
    <property type="evidence" value="ECO:0007669"/>
    <property type="project" value="UniProtKB-KW"/>
</dbReference>
<dbReference type="PANTHER" id="PTHR13645:SF0">
    <property type="entry name" value="DEFENSIN"/>
    <property type="match status" value="1"/>
</dbReference>
<feature type="domain" description="Invertebrate defensins family profile" evidence="9">
    <location>
        <begin position="45"/>
        <end position="85"/>
    </location>
</feature>
<dbReference type="EMBL" id="JACMRX010000001">
    <property type="protein sequence ID" value="KAF7997811.1"/>
    <property type="molecule type" value="Genomic_DNA"/>
</dbReference>
<protein>
    <recommendedName>
        <fullName evidence="9">Invertebrate defensins family profile domain-containing protein</fullName>
    </recommendedName>
</protein>
<keyword evidence="3" id="KW-0399">Innate immunity</keyword>
<feature type="chain" id="PRO_5032314694" description="Invertebrate defensins family profile domain-containing protein" evidence="8">
    <location>
        <begin position="19"/>
        <end position="85"/>
    </location>
</feature>
<dbReference type="InterPro" id="IPR003614">
    <property type="entry name" value="Knottins"/>
</dbReference>
<feature type="signal peptide" evidence="8">
    <location>
        <begin position="1"/>
        <end position="18"/>
    </location>
</feature>
<evidence type="ECO:0000256" key="8">
    <source>
        <dbReference type="SAM" id="SignalP"/>
    </source>
</evidence>
<keyword evidence="7" id="KW-1015">Disulfide bond</keyword>
<evidence type="ECO:0000313" key="10">
    <source>
        <dbReference type="EMBL" id="KAF7997811.1"/>
    </source>
</evidence>
<evidence type="ECO:0000256" key="7">
    <source>
        <dbReference type="ARBA" id="ARBA00023157"/>
    </source>
</evidence>
<dbReference type="GO" id="GO:0042742">
    <property type="term" value="P:defense response to bacterium"/>
    <property type="evidence" value="ECO:0007669"/>
    <property type="project" value="UniProtKB-KW"/>
</dbReference>
<dbReference type="AlphaFoldDB" id="A0A834Y382"/>
<dbReference type="Pfam" id="PF01097">
    <property type="entry name" value="Defensin_2"/>
    <property type="match status" value="1"/>
</dbReference>
<keyword evidence="5" id="KW-0929">Antimicrobial</keyword>
<accession>A0A834Y382</accession>
<comment type="caution">
    <text evidence="10">The sequence shown here is derived from an EMBL/GenBank/DDBJ whole genome shotgun (WGS) entry which is preliminary data.</text>
</comment>
<evidence type="ECO:0000256" key="1">
    <source>
        <dbReference type="ARBA" id="ARBA00004613"/>
    </source>
</evidence>
<dbReference type="PROSITE" id="PS51378">
    <property type="entry name" value="INVERT_DEFENSINS"/>
    <property type="match status" value="1"/>
</dbReference>
<gene>
    <name evidence="10" type="ORF">HCN44_009209</name>
</gene>
<sequence>MAKLILLAFFVVIVVVMGAPAEEYESSVAEHEVEHVENGHVRVRRVTCDLLSAGSWFQDTACAANCLRLGNRGGHCSKGVCRCRK</sequence>
<dbReference type="PANTHER" id="PTHR13645">
    <property type="entry name" value="DEFENSIN"/>
    <property type="match status" value="1"/>
</dbReference>
<evidence type="ECO:0000256" key="2">
    <source>
        <dbReference type="ARBA" id="ARBA00022525"/>
    </source>
</evidence>
<reference evidence="10 11" key="1">
    <citation type="submission" date="2020-08" db="EMBL/GenBank/DDBJ databases">
        <title>Aphidius gifuensis genome sequencing and assembly.</title>
        <authorList>
            <person name="Du Z."/>
        </authorList>
    </citation>
    <scope>NUCLEOTIDE SEQUENCE [LARGE SCALE GENOMIC DNA]</scope>
    <source>
        <strain evidence="10">YNYX2018</strain>
        <tissue evidence="10">Adults</tissue>
    </source>
</reference>
<dbReference type="SMART" id="SM00505">
    <property type="entry name" value="Knot1"/>
    <property type="match status" value="1"/>
</dbReference>
<keyword evidence="11" id="KW-1185">Reference proteome</keyword>
<dbReference type="GO" id="GO:0006959">
    <property type="term" value="P:humoral immune response"/>
    <property type="evidence" value="ECO:0007669"/>
    <property type="project" value="TreeGrafter"/>
</dbReference>
<dbReference type="CDD" id="cd21806">
    <property type="entry name" value="DEFL_defensin-like"/>
    <property type="match status" value="1"/>
</dbReference>
<organism evidence="10 11">
    <name type="scientific">Aphidius gifuensis</name>
    <name type="common">Parasitoid wasp</name>
    <dbReference type="NCBI Taxonomy" id="684658"/>
    <lineage>
        <taxon>Eukaryota</taxon>
        <taxon>Metazoa</taxon>
        <taxon>Ecdysozoa</taxon>
        <taxon>Arthropoda</taxon>
        <taxon>Hexapoda</taxon>
        <taxon>Insecta</taxon>
        <taxon>Pterygota</taxon>
        <taxon>Neoptera</taxon>
        <taxon>Endopterygota</taxon>
        <taxon>Hymenoptera</taxon>
        <taxon>Apocrita</taxon>
        <taxon>Ichneumonoidea</taxon>
        <taxon>Braconidae</taxon>
        <taxon>Aphidiinae</taxon>
        <taxon>Aphidius</taxon>
    </lineage>
</organism>
<keyword evidence="4" id="KW-0391">Immunity</keyword>
<evidence type="ECO:0000256" key="3">
    <source>
        <dbReference type="ARBA" id="ARBA00022588"/>
    </source>
</evidence>
<keyword evidence="8" id="KW-0732">Signal</keyword>
<name>A0A834Y382_APHGI</name>
<proteinExistence type="predicted"/>
<evidence type="ECO:0000256" key="5">
    <source>
        <dbReference type="ARBA" id="ARBA00022940"/>
    </source>
</evidence>
<keyword evidence="5" id="KW-0211">Defensin</keyword>
<dbReference type="InterPro" id="IPR036574">
    <property type="entry name" value="Scorpion_toxin-like_sf"/>
</dbReference>
<dbReference type="GO" id="GO:0005615">
    <property type="term" value="C:extracellular space"/>
    <property type="evidence" value="ECO:0007669"/>
    <property type="project" value="TreeGrafter"/>
</dbReference>
<dbReference type="Gene3D" id="3.30.30.10">
    <property type="entry name" value="Knottin, scorpion toxin-like"/>
    <property type="match status" value="1"/>
</dbReference>
<dbReference type="Proteomes" id="UP000639338">
    <property type="component" value="Unassembled WGS sequence"/>
</dbReference>
<evidence type="ECO:0000256" key="4">
    <source>
        <dbReference type="ARBA" id="ARBA00022859"/>
    </source>
</evidence>
<keyword evidence="2" id="KW-0964">Secreted</keyword>
<evidence type="ECO:0000313" key="11">
    <source>
        <dbReference type="Proteomes" id="UP000639338"/>
    </source>
</evidence>
<evidence type="ECO:0000256" key="6">
    <source>
        <dbReference type="ARBA" id="ARBA00023022"/>
    </source>
</evidence>
<dbReference type="InterPro" id="IPR001542">
    <property type="entry name" value="Defensin_invertebrate/fungal"/>
</dbReference>
<dbReference type="OrthoDB" id="10038290at2759"/>
<comment type="subcellular location">
    <subcellularLocation>
        <location evidence="1">Secreted</location>
    </subcellularLocation>
</comment>
<keyword evidence="6" id="KW-0044">Antibiotic</keyword>
<evidence type="ECO:0000259" key="9">
    <source>
        <dbReference type="PROSITE" id="PS51378"/>
    </source>
</evidence>
<dbReference type="SUPFAM" id="SSF57095">
    <property type="entry name" value="Scorpion toxin-like"/>
    <property type="match status" value="1"/>
</dbReference>